<comment type="caution">
    <text evidence="3">The sequence shown here is derived from an EMBL/GenBank/DDBJ whole genome shotgun (WGS) entry which is preliminary data.</text>
</comment>
<feature type="region of interest" description="Disordered" evidence="1">
    <location>
        <begin position="1"/>
        <end position="23"/>
    </location>
</feature>
<dbReference type="InterPro" id="IPR000253">
    <property type="entry name" value="FHA_dom"/>
</dbReference>
<dbReference type="Pfam" id="PF00498">
    <property type="entry name" value="FHA"/>
    <property type="match status" value="1"/>
</dbReference>
<accession>A0A1V9X6I0</accession>
<reference evidence="3 4" key="1">
    <citation type="journal article" date="2017" name="Gigascience">
        <title>Draft genome of the honey bee ectoparasitic mite, Tropilaelaps mercedesae, is shaped by the parasitic life history.</title>
        <authorList>
            <person name="Dong X."/>
            <person name="Armstrong S.D."/>
            <person name="Xia D."/>
            <person name="Makepeace B.L."/>
            <person name="Darby A.C."/>
            <person name="Kadowaki T."/>
        </authorList>
    </citation>
    <scope>NUCLEOTIDE SEQUENCE [LARGE SCALE GENOMIC DNA]</scope>
    <source>
        <strain evidence="3">Wuxi-XJTLU</strain>
    </source>
</reference>
<organism evidence="3 4">
    <name type="scientific">Tropilaelaps mercedesae</name>
    <dbReference type="NCBI Taxonomy" id="418985"/>
    <lineage>
        <taxon>Eukaryota</taxon>
        <taxon>Metazoa</taxon>
        <taxon>Ecdysozoa</taxon>
        <taxon>Arthropoda</taxon>
        <taxon>Chelicerata</taxon>
        <taxon>Arachnida</taxon>
        <taxon>Acari</taxon>
        <taxon>Parasitiformes</taxon>
        <taxon>Mesostigmata</taxon>
        <taxon>Gamasina</taxon>
        <taxon>Dermanyssoidea</taxon>
        <taxon>Laelapidae</taxon>
        <taxon>Tropilaelaps</taxon>
    </lineage>
</organism>
<keyword evidence="4" id="KW-1185">Reference proteome</keyword>
<dbReference type="Gene3D" id="2.60.200.20">
    <property type="match status" value="1"/>
</dbReference>
<evidence type="ECO:0000259" key="2">
    <source>
        <dbReference type="PROSITE" id="PS50006"/>
    </source>
</evidence>
<dbReference type="SMART" id="SM00240">
    <property type="entry name" value="FHA"/>
    <property type="match status" value="1"/>
</dbReference>
<dbReference type="FunCoup" id="A0A1V9X6I0">
    <property type="interactions" value="1308"/>
</dbReference>
<dbReference type="AlphaFoldDB" id="A0A1V9X6I0"/>
<dbReference type="OrthoDB" id="433755at2759"/>
<dbReference type="CDD" id="cd22677">
    <property type="entry name" value="FHA_Kanadaptin"/>
    <property type="match status" value="1"/>
</dbReference>
<dbReference type="SUPFAM" id="SSF49879">
    <property type="entry name" value="SMAD/FHA domain"/>
    <property type="match status" value="1"/>
</dbReference>
<dbReference type="CDD" id="cd19856">
    <property type="entry name" value="DSRM_Kanadaptin"/>
    <property type="match status" value="1"/>
</dbReference>
<dbReference type="InterPro" id="IPR008984">
    <property type="entry name" value="SMAD_FHA_dom_sf"/>
</dbReference>
<sequence length="528" mass="60169">MSFGNNDMPPPSKNDFKPPLTVGRISEKKIKTSKLGKLDSFSVYENLLTNSHSLDENSTQKCDPVPAGELDSQSRKQLHPAQKCPYEEPPWGSQPKVEYRLAILKSGAIVGVTKLSKSFSVIGRHQDSDLVMEHPSISRFHAVLQYGKPDPHATDSAKHLGGFYLFDLGSTHGTQLNKQLIDAKSYRRVHVGHHMKFGFSSRTFILEGPVEDEEAESELSVSEIIEFHKERKAKWNRKLETGKAEKEEADRKEDEEEKNTSINWGMGEDATEDDGPISDEDPFALDGADDMNEQLYLDNPKKALRGWFEREGYELEYRVEERGSQQFLCRIELPIATEKASAIVVETSVKGRKKEAVVQCALEACRILDSRGELRKAWHDSHAKKNKNWKEDNYYDSDEDEFFDRTGDLASKREQRKSRLENRIRHVETYDSLKEKLSIAENAIESINKSLKESKTIEAANKVSGDAVDTLDSFMQQLKADHVLDNAKRSQLKLELARLLTERIRLIRLINIVKPTKLPPLRPMRYGQ</sequence>
<feature type="region of interest" description="Disordered" evidence="1">
    <location>
        <begin position="242"/>
        <end position="277"/>
    </location>
</feature>
<protein>
    <submittedName>
        <fullName evidence="3">Coiled-coil protein-like</fullName>
    </submittedName>
</protein>
<feature type="domain" description="FHA" evidence="2">
    <location>
        <begin position="120"/>
        <end position="181"/>
    </location>
</feature>
<evidence type="ECO:0000313" key="3">
    <source>
        <dbReference type="EMBL" id="OQR69107.1"/>
    </source>
</evidence>
<dbReference type="PROSITE" id="PS50006">
    <property type="entry name" value="FHA_DOMAIN"/>
    <property type="match status" value="1"/>
</dbReference>
<dbReference type="InParanoid" id="A0A1V9X6I0"/>
<dbReference type="Proteomes" id="UP000192247">
    <property type="component" value="Unassembled WGS sequence"/>
</dbReference>
<feature type="region of interest" description="Disordered" evidence="1">
    <location>
        <begin position="52"/>
        <end position="89"/>
    </location>
</feature>
<dbReference type="InterPro" id="IPR050923">
    <property type="entry name" value="Cell_Proc_Reg/RNA_Proc"/>
</dbReference>
<evidence type="ECO:0000313" key="4">
    <source>
        <dbReference type="Proteomes" id="UP000192247"/>
    </source>
</evidence>
<dbReference type="STRING" id="418985.A0A1V9X6I0"/>
<feature type="compositionally biased region" description="Basic and acidic residues" evidence="1">
    <location>
        <begin position="242"/>
        <end position="252"/>
    </location>
</feature>
<name>A0A1V9X6I0_9ACAR</name>
<proteinExistence type="predicted"/>
<dbReference type="EMBL" id="MNPL01022103">
    <property type="protein sequence ID" value="OQR69107.1"/>
    <property type="molecule type" value="Genomic_DNA"/>
</dbReference>
<feature type="compositionally biased region" description="Polar residues" evidence="1">
    <location>
        <begin position="52"/>
        <end position="61"/>
    </location>
</feature>
<dbReference type="PANTHER" id="PTHR23308">
    <property type="entry name" value="NUCLEAR INHIBITOR OF PROTEIN PHOSPHATASE-1"/>
    <property type="match status" value="1"/>
</dbReference>
<gene>
    <name evidence="3" type="ORF">BIW11_12470</name>
</gene>
<evidence type="ECO:0000256" key="1">
    <source>
        <dbReference type="SAM" id="MobiDB-lite"/>
    </source>
</evidence>